<evidence type="ECO:0000256" key="7">
    <source>
        <dbReference type="SAM" id="Phobius"/>
    </source>
</evidence>
<organism evidence="9 10">
    <name type="scientific">Hibiscus sabdariffa</name>
    <name type="common">roselle</name>
    <dbReference type="NCBI Taxonomy" id="183260"/>
    <lineage>
        <taxon>Eukaryota</taxon>
        <taxon>Viridiplantae</taxon>
        <taxon>Streptophyta</taxon>
        <taxon>Embryophyta</taxon>
        <taxon>Tracheophyta</taxon>
        <taxon>Spermatophyta</taxon>
        <taxon>Magnoliopsida</taxon>
        <taxon>eudicotyledons</taxon>
        <taxon>Gunneridae</taxon>
        <taxon>Pentapetalae</taxon>
        <taxon>rosids</taxon>
        <taxon>malvids</taxon>
        <taxon>Malvales</taxon>
        <taxon>Malvaceae</taxon>
        <taxon>Malvoideae</taxon>
        <taxon>Hibiscus</taxon>
    </lineage>
</organism>
<evidence type="ECO:0000256" key="6">
    <source>
        <dbReference type="ARBA" id="ARBA00023136"/>
    </source>
</evidence>
<dbReference type="EMBL" id="JBBPBM010000097">
    <property type="protein sequence ID" value="KAK8508840.1"/>
    <property type="molecule type" value="Genomic_DNA"/>
</dbReference>
<evidence type="ECO:0000256" key="4">
    <source>
        <dbReference type="ARBA" id="ARBA00022989"/>
    </source>
</evidence>
<keyword evidence="5" id="KW-0764">Sulfate transport</keyword>
<comment type="caution">
    <text evidence="9">The sequence shown here is derived from an EMBL/GenBank/DDBJ whole genome shotgun (WGS) entry which is preliminary data.</text>
</comment>
<keyword evidence="4 7" id="KW-1133">Transmembrane helix</keyword>
<dbReference type="Proteomes" id="UP001472677">
    <property type="component" value="Unassembled WGS sequence"/>
</dbReference>
<dbReference type="InterPro" id="IPR036513">
    <property type="entry name" value="STAS_dom_sf"/>
</dbReference>
<dbReference type="PROSITE" id="PS50801">
    <property type="entry name" value="STAS"/>
    <property type="match status" value="1"/>
</dbReference>
<sequence length="207" mass="23689">MSVTVTLTLLFQMHLFSYTPNVALGAISVSAVIGLIDIPTACQIWKMDKFDFIVMLCAFFGVVFISVQGGLIIAAKDSDVREHSRDRYFPRSSPLYVNDENPRFSYPKNRSSYHFANSTYLNERVLRWIEEYEAEDYNRQSSLRFLILEMSAVSGIDTSGTSFFIELKKTVEKKGAKGEVMEKLHSKRKRNLTTQDLNNSSIIKLQF</sequence>
<keyword evidence="3" id="KW-0813">Transport</keyword>
<name>A0ABR2BQH5_9ROSI</name>
<evidence type="ECO:0000259" key="8">
    <source>
        <dbReference type="PROSITE" id="PS50801"/>
    </source>
</evidence>
<feature type="transmembrane region" description="Helical" evidence="7">
    <location>
        <begin position="50"/>
        <end position="75"/>
    </location>
</feature>
<keyword evidence="2 7" id="KW-0812">Transmembrane</keyword>
<dbReference type="Gene3D" id="3.30.750.24">
    <property type="entry name" value="STAS domain"/>
    <property type="match status" value="1"/>
</dbReference>
<dbReference type="InterPro" id="IPR001902">
    <property type="entry name" value="SLC26A/SulP_fam"/>
</dbReference>
<dbReference type="SUPFAM" id="SSF52091">
    <property type="entry name" value="SpoIIaa-like"/>
    <property type="match status" value="1"/>
</dbReference>
<dbReference type="InterPro" id="IPR011547">
    <property type="entry name" value="SLC26A/SulP_dom"/>
</dbReference>
<keyword evidence="3" id="KW-0769">Symport</keyword>
<evidence type="ECO:0000313" key="9">
    <source>
        <dbReference type="EMBL" id="KAK8508840.1"/>
    </source>
</evidence>
<dbReference type="Pfam" id="PF01740">
    <property type="entry name" value="STAS"/>
    <property type="match status" value="1"/>
</dbReference>
<evidence type="ECO:0000256" key="2">
    <source>
        <dbReference type="ARBA" id="ARBA00022692"/>
    </source>
</evidence>
<dbReference type="PANTHER" id="PTHR11814">
    <property type="entry name" value="SULFATE TRANSPORTER"/>
    <property type="match status" value="1"/>
</dbReference>
<evidence type="ECO:0000256" key="5">
    <source>
        <dbReference type="ARBA" id="ARBA00023032"/>
    </source>
</evidence>
<feature type="domain" description="STAS" evidence="8">
    <location>
        <begin position="111"/>
        <end position="177"/>
    </location>
</feature>
<feature type="transmembrane region" description="Helical" evidence="7">
    <location>
        <begin position="20"/>
        <end position="38"/>
    </location>
</feature>
<accession>A0ABR2BQH5</accession>
<evidence type="ECO:0000256" key="3">
    <source>
        <dbReference type="ARBA" id="ARBA00022847"/>
    </source>
</evidence>
<reference evidence="9 10" key="1">
    <citation type="journal article" date="2024" name="G3 (Bethesda)">
        <title>Genome assembly of Hibiscus sabdariffa L. provides insights into metabolisms of medicinal natural products.</title>
        <authorList>
            <person name="Kim T."/>
        </authorList>
    </citation>
    <scope>NUCLEOTIDE SEQUENCE [LARGE SCALE GENOMIC DNA]</scope>
    <source>
        <strain evidence="9">TK-2024</strain>
        <tissue evidence="9">Old leaves</tissue>
    </source>
</reference>
<dbReference type="Pfam" id="PF00916">
    <property type="entry name" value="Sulfate_transp"/>
    <property type="match status" value="1"/>
</dbReference>
<evidence type="ECO:0000313" key="10">
    <source>
        <dbReference type="Proteomes" id="UP001472677"/>
    </source>
</evidence>
<evidence type="ECO:0000256" key="1">
    <source>
        <dbReference type="ARBA" id="ARBA00004141"/>
    </source>
</evidence>
<proteinExistence type="predicted"/>
<keyword evidence="10" id="KW-1185">Reference proteome</keyword>
<keyword evidence="6 7" id="KW-0472">Membrane</keyword>
<protein>
    <recommendedName>
        <fullName evidence="8">STAS domain-containing protein</fullName>
    </recommendedName>
</protein>
<gene>
    <name evidence="9" type="ORF">V6N12_034942</name>
</gene>
<comment type="subcellular location">
    <subcellularLocation>
        <location evidence="1">Membrane</location>
        <topology evidence="1">Multi-pass membrane protein</topology>
    </subcellularLocation>
</comment>
<dbReference type="InterPro" id="IPR002645">
    <property type="entry name" value="STAS_dom"/>
</dbReference>